<comment type="catalytic activity">
    <reaction evidence="8 10">
        <text>ITP + H2O = IDP + phosphate + H(+)</text>
        <dbReference type="Rhea" id="RHEA:28330"/>
        <dbReference type="ChEBI" id="CHEBI:15377"/>
        <dbReference type="ChEBI" id="CHEBI:15378"/>
        <dbReference type="ChEBI" id="CHEBI:43474"/>
        <dbReference type="ChEBI" id="CHEBI:58280"/>
        <dbReference type="ChEBI" id="CHEBI:61402"/>
        <dbReference type="EC" id="3.6.1.73"/>
    </reaction>
</comment>
<dbReference type="InterPro" id="IPR026533">
    <property type="entry name" value="NTPase/PRRC1"/>
</dbReference>
<comment type="function">
    <text evidence="10">Phosphatase that hydrolyzes non-canonical purine nucleotides such as XTP and ITP to their respective diphosphate derivatives. Probably excludes non-canonical purines from DNA/RNA precursor pool, thus preventing their incorporation into DNA/RNA and avoiding chromosomal lesions.</text>
</comment>
<dbReference type="EC" id="3.6.1.73" evidence="10"/>
<keyword evidence="6 10" id="KW-0546">Nucleotide metabolism</keyword>
<dbReference type="HAMAP" id="MF_00648">
    <property type="entry name" value="Non_canon_purine_NTPase_YjjX"/>
    <property type="match status" value="1"/>
</dbReference>
<comment type="caution">
    <text evidence="12">The sequence shown here is derived from an EMBL/GenBank/DDBJ whole genome shotgun (WGS) entry which is preliminary data.</text>
</comment>
<name>A0ABW2Q1S9_9BACL</name>
<reference evidence="13" key="1">
    <citation type="journal article" date="2019" name="Int. J. Syst. Evol. Microbiol.">
        <title>The Global Catalogue of Microorganisms (GCM) 10K type strain sequencing project: providing services to taxonomists for standard genome sequencing and annotation.</title>
        <authorList>
            <consortium name="The Broad Institute Genomics Platform"/>
            <consortium name="The Broad Institute Genome Sequencing Center for Infectious Disease"/>
            <person name="Wu L."/>
            <person name="Ma J."/>
        </authorList>
    </citation>
    <scope>NUCLEOTIDE SEQUENCE [LARGE SCALE GENOMIC DNA]</scope>
    <source>
        <strain evidence="13">CGMCC 1.16305</strain>
    </source>
</reference>
<evidence type="ECO:0000256" key="7">
    <source>
        <dbReference type="ARBA" id="ARBA00023211"/>
    </source>
</evidence>
<dbReference type="EMBL" id="JBHTCO010000014">
    <property type="protein sequence ID" value="MFC7393593.1"/>
    <property type="molecule type" value="Genomic_DNA"/>
</dbReference>
<dbReference type="Gene3D" id="3.90.950.10">
    <property type="match status" value="1"/>
</dbReference>
<comment type="catalytic activity">
    <reaction evidence="9 10">
        <text>XTP + H2O = XDP + phosphate + H(+)</text>
        <dbReference type="Rhea" id="RHEA:28406"/>
        <dbReference type="ChEBI" id="CHEBI:15377"/>
        <dbReference type="ChEBI" id="CHEBI:15378"/>
        <dbReference type="ChEBI" id="CHEBI:43474"/>
        <dbReference type="ChEBI" id="CHEBI:59884"/>
        <dbReference type="ChEBI" id="CHEBI:61314"/>
        <dbReference type="EC" id="3.6.1.73"/>
    </reaction>
</comment>
<dbReference type="InterPro" id="IPR002786">
    <property type="entry name" value="Non_canon_purine_NTPase"/>
</dbReference>
<dbReference type="InterPro" id="IPR050299">
    <property type="entry name" value="YjjX_NTPase"/>
</dbReference>
<keyword evidence="4 10" id="KW-0378">Hydrolase</keyword>
<evidence type="ECO:0000256" key="8">
    <source>
        <dbReference type="ARBA" id="ARBA00048174"/>
    </source>
</evidence>
<dbReference type="NCBIfam" id="NF002850">
    <property type="entry name" value="PRK03114.1"/>
    <property type="match status" value="1"/>
</dbReference>
<dbReference type="InterPro" id="IPR029001">
    <property type="entry name" value="ITPase-like_fam"/>
</dbReference>
<gene>
    <name evidence="12" type="ORF">ACFQRG_11575</name>
</gene>
<evidence type="ECO:0000256" key="9">
    <source>
        <dbReference type="ARBA" id="ARBA00048781"/>
    </source>
</evidence>
<accession>A0ABW2Q1S9</accession>
<evidence type="ECO:0000256" key="4">
    <source>
        <dbReference type="ARBA" id="ARBA00022801"/>
    </source>
</evidence>
<comment type="similarity">
    <text evidence="10">Belongs to the YjjX NTPase family.</text>
</comment>
<comment type="cofactor">
    <cofactor evidence="1">
        <name>Mn(2+)</name>
        <dbReference type="ChEBI" id="CHEBI:29035"/>
    </cofactor>
</comment>
<evidence type="ECO:0000256" key="1">
    <source>
        <dbReference type="ARBA" id="ARBA00001936"/>
    </source>
</evidence>
<evidence type="ECO:0000256" key="6">
    <source>
        <dbReference type="ARBA" id="ARBA00023080"/>
    </source>
</evidence>
<feature type="domain" description="Non-canonical purine NTP phosphatase/PRRC1" evidence="11">
    <location>
        <begin position="7"/>
        <end position="156"/>
    </location>
</feature>
<comment type="subunit">
    <text evidence="10">Homodimer.</text>
</comment>
<comment type="caution">
    <text evidence="10">Lacks conserved residue(s) required for the propagation of feature annotation.</text>
</comment>
<dbReference type="PANTHER" id="PTHR34699">
    <property type="match status" value="1"/>
</dbReference>
<dbReference type="Proteomes" id="UP001596505">
    <property type="component" value="Unassembled WGS sequence"/>
</dbReference>
<keyword evidence="2 10" id="KW-0479">Metal-binding</keyword>
<evidence type="ECO:0000313" key="13">
    <source>
        <dbReference type="Proteomes" id="UP001596505"/>
    </source>
</evidence>
<evidence type="ECO:0000256" key="10">
    <source>
        <dbReference type="HAMAP-Rule" id="MF_00648"/>
    </source>
</evidence>
<organism evidence="12 13">
    <name type="scientific">Scopulibacillus cellulosilyticus</name>
    <dbReference type="NCBI Taxonomy" id="2665665"/>
    <lineage>
        <taxon>Bacteria</taxon>
        <taxon>Bacillati</taxon>
        <taxon>Bacillota</taxon>
        <taxon>Bacilli</taxon>
        <taxon>Bacillales</taxon>
        <taxon>Sporolactobacillaceae</taxon>
        <taxon>Scopulibacillus</taxon>
    </lineage>
</organism>
<keyword evidence="3 10" id="KW-0547">Nucleotide-binding</keyword>
<sequence length="173" mass="18792">MVTFGVGSHNPAKIRAVERLSEFFNLTVQAVDVPSGVSDQPRSDDETKRGAVQRAKGVIEKSNADFGVGLEGGIMEINNTVYVCNWGALVDRNGQVFTASGARIPLPESIAEGLRTGIELGDVIDKYTNQLDVSKGEGTIGILTDGLITRTDMFFHIMQLLYGQYQFYSKSKG</sequence>
<keyword evidence="7 10" id="KW-0464">Manganese</keyword>
<evidence type="ECO:0000256" key="5">
    <source>
        <dbReference type="ARBA" id="ARBA00022842"/>
    </source>
</evidence>
<dbReference type="RefSeq" id="WP_380966107.1">
    <property type="nucleotide sequence ID" value="NZ_JBHTCO010000014.1"/>
</dbReference>
<evidence type="ECO:0000256" key="3">
    <source>
        <dbReference type="ARBA" id="ARBA00022741"/>
    </source>
</evidence>
<dbReference type="PANTHER" id="PTHR34699:SF2">
    <property type="entry name" value="NON-CANONICAL PURINE NTP PHOSPHATASE_PRRC1 DOMAIN-CONTAINING PROTEIN"/>
    <property type="match status" value="1"/>
</dbReference>
<dbReference type="Pfam" id="PF01931">
    <property type="entry name" value="NTPase_I-T"/>
    <property type="match status" value="1"/>
</dbReference>
<keyword evidence="5 10" id="KW-0460">Magnesium</keyword>
<proteinExistence type="inferred from homology"/>
<protein>
    <recommendedName>
        <fullName evidence="10">Probable inosine/xanthosine triphosphatase</fullName>
        <shortName evidence="10">ITPase/XTPase</shortName>
        <ecNumber evidence="10">3.6.1.73</ecNumber>
    </recommendedName>
    <alternativeName>
        <fullName evidence="10">Non-canonical purine NTP phosphatase</fullName>
    </alternativeName>
    <alternativeName>
        <fullName evidence="10">Non-standard purine NTP phosphatase</fullName>
    </alternativeName>
    <alternativeName>
        <fullName evidence="10">Nucleoside-triphosphate phosphatase</fullName>
        <shortName evidence="10">NTPase</shortName>
    </alternativeName>
</protein>
<evidence type="ECO:0000256" key="2">
    <source>
        <dbReference type="ARBA" id="ARBA00022723"/>
    </source>
</evidence>
<dbReference type="SUPFAM" id="SSF52972">
    <property type="entry name" value="ITPase-like"/>
    <property type="match status" value="1"/>
</dbReference>
<comment type="cofactor">
    <cofactor evidence="10">
        <name>Mg(2+)</name>
        <dbReference type="ChEBI" id="CHEBI:18420"/>
    </cofactor>
    <cofactor evidence="10">
        <name>Mn(2+)</name>
        <dbReference type="ChEBI" id="CHEBI:29035"/>
    </cofactor>
    <text evidence="10">Binds 1 divalent metal cation per subunit; can use either Mg(2+) or Mn(2+).</text>
</comment>
<keyword evidence="13" id="KW-1185">Reference proteome</keyword>
<evidence type="ECO:0000259" key="11">
    <source>
        <dbReference type="Pfam" id="PF01931"/>
    </source>
</evidence>
<evidence type="ECO:0000313" key="12">
    <source>
        <dbReference type="EMBL" id="MFC7393593.1"/>
    </source>
</evidence>